<evidence type="ECO:0000313" key="3">
    <source>
        <dbReference type="Proteomes" id="UP000624279"/>
    </source>
</evidence>
<evidence type="ECO:0000259" key="1">
    <source>
        <dbReference type="PROSITE" id="PS50006"/>
    </source>
</evidence>
<dbReference type="SMART" id="SM00240">
    <property type="entry name" value="FHA"/>
    <property type="match status" value="1"/>
</dbReference>
<dbReference type="SUPFAM" id="SSF49879">
    <property type="entry name" value="SMAD/FHA domain"/>
    <property type="match status" value="1"/>
</dbReference>
<feature type="domain" description="FHA" evidence="1">
    <location>
        <begin position="287"/>
        <end position="342"/>
    </location>
</feature>
<dbReference type="InterPro" id="IPR000253">
    <property type="entry name" value="FHA_dom"/>
</dbReference>
<proteinExistence type="predicted"/>
<accession>A0ABR6YAB0</accession>
<dbReference type="Proteomes" id="UP000624279">
    <property type="component" value="Unassembled WGS sequence"/>
</dbReference>
<dbReference type="InterPro" id="IPR008984">
    <property type="entry name" value="SMAD_FHA_dom_sf"/>
</dbReference>
<comment type="caution">
    <text evidence="2">The sequence shown here is derived from an EMBL/GenBank/DDBJ whole genome shotgun (WGS) entry which is preliminary data.</text>
</comment>
<protein>
    <submittedName>
        <fullName evidence="2">FHA domain-containing protein</fullName>
    </submittedName>
</protein>
<name>A0ABR6YAB0_9BURK</name>
<reference evidence="2 3" key="1">
    <citation type="submission" date="2020-08" db="EMBL/GenBank/DDBJ databases">
        <title>Novel species isolated from subtropical streams in China.</title>
        <authorList>
            <person name="Lu H."/>
        </authorList>
    </citation>
    <scope>NUCLEOTIDE SEQUENCE [LARGE SCALE GENOMIC DNA]</scope>
    <source>
        <strain evidence="2 3">LX15W</strain>
    </source>
</reference>
<dbReference type="RefSeq" id="WP_186941158.1">
    <property type="nucleotide sequence ID" value="NZ_JACOGA010000004.1"/>
</dbReference>
<sequence>MNKSQAYQTMQSLLPQALTVPVSESLSYQAEKSASSLHFSGYDPRAAGGRQTLKLELRAELDRAIQELRFEFRSELLLPQTSQQTLQRSPSGAWQAVLLSFSSKGKEHGQYPLDVQLSYLDASGCQRLWVCTTTILIPRANASLSEIHQVFLASQKNVRVHAEDGAIAKLGGLSGMQESQHRQLNIDIYAKDAAIAQWEVATGQREDASAPLAMGLSSIAWDENLVEVAVPTYQNLLGAPAAVAKPTLQPTIMLTSARLVPLADQLSNIPTNIPTNIPIQLLVRREWTLGRQTTKVTADIVLHHLSSERRISAQHAIIRRSLGGVQIIDSSRYGTLLNSVILEKHQPMPLLSGMQIELCANFKGLVQLRVLHILPHALILGRLQPGAAQERLLEIYYLLTPDLRPEASLSAPVIAGGKLPLLFHAQGQFYAHDPVTMEDTNLMHFSSDIASTKPGFSYRFEYA</sequence>
<keyword evidence="3" id="KW-1185">Reference proteome</keyword>
<dbReference type="CDD" id="cd00060">
    <property type="entry name" value="FHA"/>
    <property type="match status" value="1"/>
</dbReference>
<dbReference type="PROSITE" id="PS50006">
    <property type="entry name" value="FHA_DOMAIN"/>
    <property type="match status" value="1"/>
</dbReference>
<dbReference type="Gene3D" id="2.60.200.20">
    <property type="match status" value="1"/>
</dbReference>
<dbReference type="Pfam" id="PF00498">
    <property type="entry name" value="FHA"/>
    <property type="match status" value="1"/>
</dbReference>
<organism evidence="2 3">
    <name type="scientific">Undibacterium flavidum</name>
    <dbReference type="NCBI Taxonomy" id="2762297"/>
    <lineage>
        <taxon>Bacteria</taxon>
        <taxon>Pseudomonadati</taxon>
        <taxon>Pseudomonadota</taxon>
        <taxon>Betaproteobacteria</taxon>
        <taxon>Burkholderiales</taxon>
        <taxon>Oxalobacteraceae</taxon>
        <taxon>Undibacterium</taxon>
    </lineage>
</organism>
<gene>
    <name evidence="2" type="ORF">H8K55_05970</name>
</gene>
<dbReference type="EMBL" id="JACOGA010000004">
    <property type="protein sequence ID" value="MBC3873127.1"/>
    <property type="molecule type" value="Genomic_DNA"/>
</dbReference>
<evidence type="ECO:0000313" key="2">
    <source>
        <dbReference type="EMBL" id="MBC3873127.1"/>
    </source>
</evidence>